<evidence type="ECO:0000259" key="9">
    <source>
        <dbReference type="SMART" id="SM00385"/>
    </source>
</evidence>
<dbReference type="AlphaFoldDB" id="A0AAP3E4W4"/>
<sequence length="304" mass="33384">MATRDIYTTTFDEDVQTTTECPDCGGSVRTSTGETICEDCGLVLEDTHFDRGPDWNRYSEQGTAKRTGAPLTPTRHDRGLSTEIGRFQDGNGHSLSSRKRRQLNRLRREQSRARWQSKADRNLGYGLGEVRRLSSSLGFSESLRDQGCVLFRRAHSERLCIGRSLEAVAAASVYAACRCTGLGQSRTEIAARARCDLGQLTNAYNVMNVELELPAQPISVADRIPKLATELEVPERVRRQALELAQKATDAGITVGCQPSGVAAGCLYLAAERCGLCLSQREIADVAGVSPTTLRSRRDELLEM</sequence>
<keyword evidence="4" id="KW-0863">Zinc-finger</keyword>
<dbReference type="GO" id="GO:0017025">
    <property type="term" value="F:TBP-class protein binding"/>
    <property type="evidence" value="ECO:0007669"/>
    <property type="project" value="InterPro"/>
</dbReference>
<dbReference type="PROSITE" id="PS00782">
    <property type="entry name" value="TFIIB"/>
    <property type="match status" value="1"/>
</dbReference>
<comment type="similarity">
    <text evidence="1">Belongs to the TFIIB family.</text>
</comment>
<evidence type="ECO:0000256" key="8">
    <source>
        <dbReference type="SAM" id="MobiDB-lite"/>
    </source>
</evidence>
<proteinExistence type="inferred from homology"/>
<evidence type="ECO:0000256" key="4">
    <source>
        <dbReference type="ARBA" id="ARBA00022771"/>
    </source>
</evidence>
<accession>A0AAP3E4W4</accession>
<evidence type="ECO:0000256" key="3">
    <source>
        <dbReference type="ARBA" id="ARBA00022737"/>
    </source>
</evidence>
<dbReference type="RefSeq" id="WP_338006608.1">
    <property type="nucleotide sequence ID" value="NZ_JAOPKA010000055.1"/>
</dbReference>
<gene>
    <name evidence="10" type="ORF">OB960_26005</name>
</gene>
<dbReference type="SUPFAM" id="SSF47954">
    <property type="entry name" value="Cyclin-like"/>
    <property type="match status" value="2"/>
</dbReference>
<keyword evidence="4" id="KW-0479">Metal-binding</keyword>
<dbReference type="PANTHER" id="PTHR11618">
    <property type="entry name" value="TRANSCRIPTION INITIATION FACTOR IIB-RELATED"/>
    <property type="match status" value="1"/>
</dbReference>
<organism evidence="10 11">
    <name type="scientific">Natronoglomus mannanivorans</name>
    <dbReference type="NCBI Taxonomy" id="2979990"/>
    <lineage>
        <taxon>Archaea</taxon>
        <taxon>Methanobacteriati</taxon>
        <taxon>Methanobacteriota</taxon>
        <taxon>Stenosarchaea group</taxon>
        <taxon>Halobacteria</taxon>
        <taxon>Halobacteriales</taxon>
        <taxon>Natrialbaceae</taxon>
        <taxon>Natronoglomus</taxon>
    </lineage>
</organism>
<evidence type="ECO:0000256" key="6">
    <source>
        <dbReference type="ARBA" id="ARBA00023015"/>
    </source>
</evidence>
<evidence type="ECO:0000313" key="10">
    <source>
        <dbReference type="EMBL" id="MCU4744815.1"/>
    </source>
</evidence>
<dbReference type="PRINTS" id="PR00685">
    <property type="entry name" value="TIFACTORIIB"/>
</dbReference>
<dbReference type="InterPro" id="IPR000812">
    <property type="entry name" value="TFIIB"/>
</dbReference>
<dbReference type="Gene3D" id="1.10.472.10">
    <property type="entry name" value="Cyclin-like"/>
    <property type="match status" value="1"/>
</dbReference>
<protein>
    <recommendedName>
        <fullName evidence="2">Transcription initiation factor IIB</fullName>
    </recommendedName>
</protein>
<dbReference type="InterPro" id="IPR023486">
    <property type="entry name" value="TFIIB_CS"/>
</dbReference>
<dbReference type="InterPro" id="IPR013763">
    <property type="entry name" value="Cyclin-like_dom"/>
</dbReference>
<evidence type="ECO:0000256" key="1">
    <source>
        <dbReference type="ARBA" id="ARBA00010857"/>
    </source>
</evidence>
<dbReference type="SUPFAM" id="SSF57783">
    <property type="entry name" value="Zinc beta-ribbon"/>
    <property type="match status" value="1"/>
</dbReference>
<feature type="compositionally biased region" description="Basic residues" evidence="8">
    <location>
        <begin position="96"/>
        <end position="105"/>
    </location>
</feature>
<dbReference type="InterPro" id="IPR013150">
    <property type="entry name" value="TFIIB_cyclin"/>
</dbReference>
<keyword evidence="7" id="KW-0804">Transcription</keyword>
<dbReference type="Gene3D" id="1.10.472.170">
    <property type="match status" value="1"/>
</dbReference>
<reference evidence="10" key="1">
    <citation type="submission" date="2022-09" db="EMBL/GenBank/DDBJ databases">
        <title>Enrichment on poylsaccharides allowed isolation of novel metabolic and taxonomic groups of Haloarchaea.</title>
        <authorList>
            <person name="Sorokin D.Y."/>
            <person name="Elcheninov A.G."/>
            <person name="Khizhniak T.V."/>
            <person name="Kolganova T.V."/>
            <person name="Kublanov I.V."/>
        </authorList>
    </citation>
    <scope>NUCLEOTIDE SEQUENCE</scope>
    <source>
        <strain evidence="10">AArc-xg1-1</strain>
    </source>
</reference>
<dbReference type="EMBL" id="JAOPKA010000055">
    <property type="protein sequence ID" value="MCU4744815.1"/>
    <property type="molecule type" value="Genomic_DNA"/>
</dbReference>
<evidence type="ECO:0000256" key="5">
    <source>
        <dbReference type="ARBA" id="ARBA00022833"/>
    </source>
</evidence>
<feature type="region of interest" description="Disordered" evidence="8">
    <location>
        <begin position="53"/>
        <end position="111"/>
    </location>
</feature>
<dbReference type="InterPro" id="IPR013137">
    <property type="entry name" value="Znf_TFIIB"/>
</dbReference>
<evidence type="ECO:0000313" key="11">
    <source>
        <dbReference type="Proteomes" id="UP001321018"/>
    </source>
</evidence>
<keyword evidence="6" id="KW-0805">Transcription regulation</keyword>
<dbReference type="Pfam" id="PF00382">
    <property type="entry name" value="TFIIB"/>
    <property type="match status" value="2"/>
</dbReference>
<dbReference type="PANTHER" id="PTHR11618:SF13">
    <property type="entry name" value="TRANSCRIPTION INITIATION FACTOR IIB"/>
    <property type="match status" value="1"/>
</dbReference>
<evidence type="ECO:0000256" key="7">
    <source>
        <dbReference type="ARBA" id="ARBA00023163"/>
    </source>
</evidence>
<comment type="caution">
    <text evidence="10">The sequence shown here is derived from an EMBL/GenBank/DDBJ whole genome shotgun (WGS) entry which is preliminary data.</text>
</comment>
<dbReference type="Pfam" id="PF08271">
    <property type="entry name" value="Zn_Ribbon_TF"/>
    <property type="match status" value="1"/>
</dbReference>
<evidence type="ECO:0000256" key="2">
    <source>
        <dbReference type="ARBA" id="ARBA00013932"/>
    </source>
</evidence>
<dbReference type="InterPro" id="IPR036915">
    <property type="entry name" value="Cyclin-like_sf"/>
</dbReference>
<keyword evidence="3" id="KW-0677">Repeat</keyword>
<name>A0AAP3E4W4_9EURY</name>
<keyword evidence="5" id="KW-0862">Zinc</keyword>
<dbReference type="SMART" id="SM00385">
    <property type="entry name" value="CYCLIN"/>
    <property type="match status" value="2"/>
</dbReference>
<dbReference type="GO" id="GO:0070897">
    <property type="term" value="P:transcription preinitiation complex assembly"/>
    <property type="evidence" value="ECO:0007669"/>
    <property type="project" value="InterPro"/>
</dbReference>
<feature type="domain" description="Cyclin-like" evidence="9">
    <location>
        <begin position="222"/>
        <end position="303"/>
    </location>
</feature>
<dbReference type="GO" id="GO:0097550">
    <property type="term" value="C:transcription preinitiation complex"/>
    <property type="evidence" value="ECO:0007669"/>
    <property type="project" value="TreeGrafter"/>
</dbReference>
<dbReference type="Proteomes" id="UP001321018">
    <property type="component" value="Unassembled WGS sequence"/>
</dbReference>
<dbReference type="GO" id="GO:0008270">
    <property type="term" value="F:zinc ion binding"/>
    <property type="evidence" value="ECO:0007669"/>
    <property type="project" value="UniProtKB-KW"/>
</dbReference>
<feature type="domain" description="Cyclin-like" evidence="9">
    <location>
        <begin position="128"/>
        <end position="209"/>
    </location>
</feature>